<accession>A0A421G811</accession>
<protein>
    <recommendedName>
        <fullName evidence="3">Protein kinase domain-containing protein</fullName>
    </recommendedName>
</protein>
<name>A0A421G811_9STRA</name>
<evidence type="ECO:0000313" key="2">
    <source>
        <dbReference type="Proteomes" id="UP000284657"/>
    </source>
</evidence>
<dbReference type="EMBL" id="MBAD02000401">
    <property type="protein sequence ID" value="RLN68487.1"/>
    <property type="molecule type" value="Genomic_DNA"/>
</dbReference>
<sequence>LPYAQAKQRNLESEGRQMADATLLQKVTMGEIRVEFSDANPDELTELGLACVAVEPSERPSAAEALYRLQVILSKL</sequence>
<evidence type="ECO:0000313" key="1">
    <source>
        <dbReference type="EMBL" id="RLN68487.1"/>
    </source>
</evidence>
<dbReference type="AlphaFoldDB" id="A0A421G811"/>
<gene>
    <name evidence="1" type="ORF">BBJ29_008967</name>
</gene>
<evidence type="ECO:0008006" key="3">
    <source>
        <dbReference type="Google" id="ProtNLM"/>
    </source>
</evidence>
<dbReference type="SUPFAM" id="SSF56112">
    <property type="entry name" value="Protein kinase-like (PK-like)"/>
    <property type="match status" value="1"/>
</dbReference>
<reference evidence="1 2" key="1">
    <citation type="submission" date="2018-07" db="EMBL/GenBank/DDBJ databases">
        <title>Genome sequencing of oomycete isolates from Chile give support for New Zealand origin for Phytophthora kernoviae and make available the first Nothophytophthora sp. genome.</title>
        <authorList>
            <person name="Studholme D.J."/>
            <person name="Sanfuentes E."/>
            <person name="Panda P."/>
            <person name="Hill R."/>
            <person name="Sambles C."/>
            <person name="Grant M."/>
            <person name="Williams N.M."/>
            <person name="Mcdougal R.L."/>
        </authorList>
    </citation>
    <scope>NUCLEOTIDE SEQUENCE [LARGE SCALE GENOMIC DNA]</scope>
    <source>
        <strain evidence="1">Chile7</strain>
    </source>
</reference>
<organism evidence="1 2">
    <name type="scientific">Phytophthora kernoviae</name>
    <dbReference type="NCBI Taxonomy" id="325452"/>
    <lineage>
        <taxon>Eukaryota</taxon>
        <taxon>Sar</taxon>
        <taxon>Stramenopiles</taxon>
        <taxon>Oomycota</taxon>
        <taxon>Peronosporomycetes</taxon>
        <taxon>Peronosporales</taxon>
        <taxon>Peronosporaceae</taxon>
        <taxon>Phytophthora</taxon>
    </lineage>
</organism>
<feature type="non-terminal residue" evidence="1">
    <location>
        <position position="1"/>
    </location>
</feature>
<dbReference type="InterPro" id="IPR011009">
    <property type="entry name" value="Kinase-like_dom_sf"/>
</dbReference>
<comment type="caution">
    <text evidence="1">The sequence shown here is derived from an EMBL/GenBank/DDBJ whole genome shotgun (WGS) entry which is preliminary data.</text>
</comment>
<dbReference type="Proteomes" id="UP000284657">
    <property type="component" value="Unassembled WGS sequence"/>
</dbReference>
<dbReference type="Gene3D" id="1.10.510.10">
    <property type="entry name" value="Transferase(Phosphotransferase) domain 1"/>
    <property type="match status" value="1"/>
</dbReference>
<proteinExistence type="predicted"/>